<dbReference type="EMBL" id="UINC01187471">
    <property type="protein sequence ID" value="SVE00209.1"/>
    <property type="molecule type" value="Genomic_DNA"/>
</dbReference>
<dbReference type="PANTHER" id="PTHR43143">
    <property type="entry name" value="METALLOPHOSPHOESTERASE, CALCINEURIN SUPERFAMILY"/>
    <property type="match status" value="1"/>
</dbReference>
<dbReference type="InterPro" id="IPR029052">
    <property type="entry name" value="Metallo-depent_PP-like"/>
</dbReference>
<dbReference type="Gene3D" id="3.60.21.10">
    <property type="match status" value="1"/>
</dbReference>
<organism evidence="2">
    <name type="scientific">marine metagenome</name>
    <dbReference type="NCBI Taxonomy" id="408172"/>
    <lineage>
        <taxon>unclassified sequences</taxon>
        <taxon>metagenomes</taxon>
        <taxon>ecological metagenomes</taxon>
    </lineage>
</organism>
<evidence type="ECO:0000259" key="1">
    <source>
        <dbReference type="Pfam" id="PF00149"/>
    </source>
</evidence>
<feature type="non-terminal residue" evidence="2">
    <location>
        <position position="255"/>
    </location>
</feature>
<feature type="non-terminal residue" evidence="2">
    <location>
        <position position="1"/>
    </location>
</feature>
<dbReference type="SUPFAM" id="SSF56300">
    <property type="entry name" value="Metallo-dependent phosphatases"/>
    <property type="match status" value="1"/>
</dbReference>
<accession>A0A382ZY11</accession>
<dbReference type="InterPro" id="IPR051918">
    <property type="entry name" value="STPP_CPPED1"/>
</dbReference>
<proteinExistence type="predicted"/>
<dbReference type="AlphaFoldDB" id="A0A382ZY11"/>
<name>A0A382ZY11_9ZZZZ</name>
<sequence>ASGDLTAGGKPEEFAAFRDIVDSLSVPVYPAAGNHDDDSGVDAGAYRQALGPLHYSTRVGPLHLVVYDGEAWQREGLSAGENGEAFPWIASTIDDWLDADLTALSPDQPILLVNHFPWGEQLYRRMHSHRIVGVLSGHWHSSRRCVDSGGLVHYATPSLCFGGIDQSPRGYRTFRYADRELESRSHTLSPRPLWPGVGDRATPALTTTLSKPHLGQSWPQFQGGARRTGFAHQGPTPPLGQVWCASLPGAIHTAP</sequence>
<dbReference type="GO" id="GO:0016787">
    <property type="term" value="F:hydrolase activity"/>
    <property type="evidence" value="ECO:0007669"/>
    <property type="project" value="InterPro"/>
</dbReference>
<protein>
    <recommendedName>
        <fullName evidence="1">Calcineurin-like phosphoesterase domain-containing protein</fullName>
    </recommendedName>
</protein>
<reference evidence="2" key="1">
    <citation type="submission" date="2018-05" db="EMBL/GenBank/DDBJ databases">
        <authorList>
            <person name="Lanie J.A."/>
            <person name="Ng W.-L."/>
            <person name="Kazmierczak K.M."/>
            <person name="Andrzejewski T.M."/>
            <person name="Davidsen T.M."/>
            <person name="Wayne K.J."/>
            <person name="Tettelin H."/>
            <person name="Glass J.I."/>
            <person name="Rusch D."/>
            <person name="Podicherti R."/>
            <person name="Tsui H.-C.T."/>
            <person name="Winkler M.E."/>
        </authorList>
    </citation>
    <scope>NUCLEOTIDE SEQUENCE</scope>
</reference>
<evidence type="ECO:0000313" key="2">
    <source>
        <dbReference type="EMBL" id="SVE00209.1"/>
    </source>
</evidence>
<dbReference type="InterPro" id="IPR004843">
    <property type="entry name" value="Calcineurin-like_PHP"/>
</dbReference>
<dbReference type="Pfam" id="PF00149">
    <property type="entry name" value="Metallophos"/>
    <property type="match status" value="1"/>
</dbReference>
<gene>
    <name evidence="2" type="ORF">METZ01_LOCUS453063</name>
</gene>
<dbReference type="PANTHER" id="PTHR43143:SF1">
    <property type="entry name" value="SERINE_THREONINE-PROTEIN PHOSPHATASE CPPED1"/>
    <property type="match status" value="1"/>
</dbReference>
<feature type="domain" description="Calcineurin-like phosphoesterase" evidence="1">
    <location>
        <begin position="3"/>
        <end position="141"/>
    </location>
</feature>